<evidence type="ECO:0000256" key="7">
    <source>
        <dbReference type="ARBA" id="ARBA00022816"/>
    </source>
</evidence>
<reference evidence="15" key="1">
    <citation type="submission" date="2021-10" db="EMBL/GenBank/DDBJ databases">
        <title>De novo Genome Assembly of Clathrus columnatus (Basidiomycota, Fungi) Using Illumina and Nanopore Sequence Data.</title>
        <authorList>
            <person name="Ogiso-Tanaka E."/>
            <person name="Itagaki H."/>
            <person name="Hosoya T."/>
            <person name="Hosaka K."/>
        </authorList>
    </citation>
    <scope>NUCLEOTIDE SEQUENCE</scope>
    <source>
        <strain evidence="15">MO-923</strain>
    </source>
</reference>
<evidence type="ECO:0000259" key="14">
    <source>
        <dbReference type="Pfam" id="PF09405"/>
    </source>
</evidence>
<evidence type="ECO:0000256" key="10">
    <source>
        <dbReference type="ARBA" id="ARBA00023161"/>
    </source>
</evidence>
<feature type="compositionally biased region" description="Polar residues" evidence="13">
    <location>
        <begin position="531"/>
        <end position="543"/>
    </location>
</feature>
<evidence type="ECO:0000256" key="2">
    <source>
        <dbReference type="ARBA" id="ARBA00004496"/>
    </source>
</evidence>
<evidence type="ECO:0000256" key="6">
    <source>
        <dbReference type="ARBA" id="ARBA00022664"/>
    </source>
</evidence>
<comment type="similarity">
    <text evidence="3">Belongs to the CASC3 family.</text>
</comment>
<evidence type="ECO:0000313" key="15">
    <source>
        <dbReference type="EMBL" id="GJJ07199.1"/>
    </source>
</evidence>
<organism evidence="15 16">
    <name type="scientific">Clathrus columnatus</name>
    <dbReference type="NCBI Taxonomy" id="1419009"/>
    <lineage>
        <taxon>Eukaryota</taxon>
        <taxon>Fungi</taxon>
        <taxon>Dikarya</taxon>
        <taxon>Basidiomycota</taxon>
        <taxon>Agaricomycotina</taxon>
        <taxon>Agaricomycetes</taxon>
        <taxon>Phallomycetidae</taxon>
        <taxon>Phallales</taxon>
        <taxon>Clathraceae</taxon>
        <taxon>Clathrus</taxon>
    </lineage>
</organism>
<feature type="domain" description="Btz" evidence="14">
    <location>
        <begin position="182"/>
        <end position="303"/>
    </location>
</feature>
<dbReference type="GO" id="GO:0006397">
    <property type="term" value="P:mRNA processing"/>
    <property type="evidence" value="ECO:0007669"/>
    <property type="project" value="UniProtKB-KW"/>
</dbReference>
<dbReference type="GO" id="GO:0005737">
    <property type="term" value="C:cytoplasm"/>
    <property type="evidence" value="ECO:0007669"/>
    <property type="project" value="UniProtKB-SubCell"/>
</dbReference>
<keyword evidence="4" id="KW-0813">Transport</keyword>
<dbReference type="AlphaFoldDB" id="A0AAV4ZY68"/>
<dbReference type="GO" id="GO:0051028">
    <property type="term" value="P:mRNA transport"/>
    <property type="evidence" value="ECO:0007669"/>
    <property type="project" value="UniProtKB-KW"/>
</dbReference>
<feature type="region of interest" description="Disordered" evidence="13">
    <location>
        <begin position="504"/>
        <end position="552"/>
    </location>
</feature>
<evidence type="ECO:0000256" key="13">
    <source>
        <dbReference type="SAM" id="MobiDB-lite"/>
    </source>
</evidence>
<dbReference type="GO" id="GO:0000184">
    <property type="term" value="P:nuclear-transcribed mRNA catabolic process, nonsense-mediated decay"/>
    <property type="evidence" value="ECO:0007669"/>
    <property type="project" value="UniProtKB-KW"/>
</dbReference>
<evidence type="ECO:0000256" key="4">
    <source>
        <dbReference type="ARBA" id="ARBA00022448"/>
    </source>
</evidence>
<keyword evidence="10" id="KW-0866">Nonsense-mediated mRNA decay</keyword>
<evidence type="ECO:0000256" key="8">
    <source>
        <dbReference type="ARBA" id="ARBA00022845"/>
    </source>
</evidence>
<feature type="compositionally biased region" description="Basic and acidic residues" evidence="13">
    <location>
        <begin position="42"/>
        <end position="61"/>
    </location>
</feature>
<dbReference type="GO" id="GO:0008380">
    <property type="term" value="P:RNA splicing"/>
    <property type="evidence" value="ECO:0007669"/>
    <property type="project" value="UniProtKB-KW"/>
</dbReference>
<feature type="compositionally biased region" description="Low complexity" evidence="13">
    <location>
        <begin position="178"/>
        <end position="191"/>
    </location>
</feature>
<evidence type="ECO:0000256" key="3">
    <source>
        <dbReference type="ARBA" id="ARBA00009548"/>
    </source>
</evidence>
<dbReference type="GO" id="GO:0006417">
    <property type="term" value="P:regulation of translation"/>
    <property type="evidence" value="ECO:0007669"/>
    <property type="project" value="UniProtKB-KW"/>
</dbReference>
<evidence type="ECO:0000256" key="9">
    <source>
        <dbReference type="ARBA" id="ARBA00022884"/>
    </source>
</evidence>
<comment type="caution">
    <text evidence="15">The sequence shown here is derived from an EMBL/GenBank/DDBJ whole genome shotgun (WGS) entry which is preliminary data.</text>
</comment>
<keyword evidence="8" id="KW-0810">Translation regulation</keyword>
<gene>
    <name evidence="15" type="ORF">Clacol_001399</name>
</gene>
<feature type="region of interest" description="Disordered" evidence="13">
    <location>
        <begin position="662"/>
        <end position="711"/>
    </location>
</feature>
<keyword evidence="7" id="KW-0509">mRNA transport</keyword>
<feature type="compositionally biased region" description="Acidic residues" evidence="13">
    <location>
        <begin position="74"/>
        <end position="84"/>
    </location>
</feature>
<evidence type="ECO:0000256" key="1">
    <source>
        <dbReference type="ARBA" id="ARBA00004123"/>
    </source>
</evidence>
<feature type="region of interest" description="Disordered" evidence="13">
    <location>
        <begin position="304"/>
        <end position="343"/>
    </location>
</feature>
<keyword evidence="11" id="KW-0508">mRNA splicing</keyword>
<feature type="compositionally biased region" description="Basic and acidic residues" evidence="13">
    <location>
        <begin position="320"/>
        <end position="329"/>
    </location>
</feature>
<evidence type="ECO:0000256" key="12">
    <source>
        <dbReference type="ARBA" id="ARBA00023242"/>
    </source>
</evidence>
<feature type="compositionally biased region" description="Basic and acidic residues" evidence="13">
    <location>
        <begin position="663"/>
        <end position="682"/>
    </location>
</feature>
<keyword evidence="12" id="KW-0539">Nucleus</keyword>
<keyword evidence="5" id="KW-0963">Cytoplasm</keyword>
<dbReference type="Proteomes" id="UP001050691">
    <property type="component" value="Unassembled WGS sequence"/>
</dbReference>
<feature type="compositionally biased region" description="Low complexity" evidence="13">
    <location>
        <begin position="64"/>
        <end position="73"/>
    </location>
</feature>
<keyword evidence="6" id="KW-0507">mRNA processing</keyword>
<comment type="subcellular location">
    <subcellularLocation>
        <location evidence="2">Cytoplasm</location>
    </subcellularLocation>
    <subcellularLocation>
        <location evidence="1">Nucleus</location>
    </subcellularLocation>
</comment>
<protein>
    <recommendedName>
        <fullName evidence="14">Btz domain-containing protein</fullName>
    </recommendedName>
</protein>
<evidence type="ECO:0000313" key="16">
    <source>
        <dbReference type="Proteomes" id="UP001050691"/>
    </source>
</evidence>
<dbReference type="Pfam" id="PF09405">
    <property type="entry name" value="Btz"/>
    <property type="match status" value="1"/>
</dbReference>
<accession>A0AAV4ZY68</accession>
<keyword evidence="16" id="KW-1185">Reference proteome</keyword>
<name>A0AAV4ZY68_9AGAM</name>
<dbReference type="GO" id="GO:0035145">
    <property type="term" value="C:exon-exon junction complex"/>
    <property type="evidence" value="ECO:0007669"/>
    <property type="project" value="InterPro"/>
</dbReference>
<keyword evidence="9" id="KW-0694">RNA-binding</keyword>
<dbReference type="EMBL" id="BPWL01000002">
    <property type="protein sequence ID" value="GJJ07199.1"/>
    <property type="molecule type" value="Genomic_DNA"/>
</dbReference>
<evidence type="ECO:0000256" key="5">
    <source>
        <dbReference type="ARBA" id="ARBA00022490"/>
    </source>
</evidence>
<dbReference type="InterPro" id="IPR018545">
    <property type="entry name" value="Btz_dom"/>
</dbReference>
<evidence type="ECO:0000256" key="11">
    <source>
        <dbReference type="ARBA" id="ARBA00023187"/>
    </source>
</evidence>
<feature type="compositionally biased region" description="Basic residues" evidence="13">
    <location>
        <begin position="26"/>
        <end position="41"/>
    </location>
</feature>
<proteinExistence type="inferred from homology"/>
<feature type="compositionally biased region" description="Low complexity" evidence="13">
    <location>
        <begin position="93"/>
        <end position="115"/>
    </location>
</feature>
<dbReference type="GO" id="GO:0003729">
    <property type="term" value="F:mRNA binding"/>
    <property type="evidence" value="ECO:0007669"/>
    <property type="project" value="InterPro"/>
</dbReference>
<feature type="region of interest" description="Disordered" evidence="13">
    <location>
        <begin position="1"/>
        <end position="117"/>
    </location>
</feature>
<sequence length="775" mass="85315">MPAPARISVVVKPRQTKEEDVNLKSISHRQKGRVVPRRRGRGRIDETDSEEELVREPRSDSESETATSTIESESASEFDSETEEEPKSMSHESASPSTTPPRATTTAADAPVDSTFFPKQESWSDMVANQNIDELPVVEFSDLHLQESAVVTQQRSAVPSPPPSEHEHGPKLEPGTQSSSRGGKASSFSRKPGQSAREAYINRLNNDPAYVPTVGQFWSHDDRLLDKDLRSLSNWWRGKWQGRGRGIRGRGNFGNGWGVRGRGGAFRTIGHRSEGPDVSQSEPAWSHDKFEEVRVTDPFRERNSFTRGGRAFKAQARNFSRKDNDRNQSTDEVSQPPVESLQSAAPDILQLGDGQRTWFAMKPERVWTKQFDGYLHFDSQLKPLQTQGLGQGVRVKLPKSNLSSDENEPVIIRLPLDTSQNKQTQAAPSDMDAPSSFAVKLPSLKSLGKQKEVVVEDVTTISPLHVDEQLPSTSAVPLYQESSSSLAIPKVSQPSISIAETMLSSDNSSVQNEEMSTSGALVNGDIPTLEEPTTSVPLQAHTQPPQPPTSAPMQVLSPPFQPSSSYTSPFIYSAHGMSLPPGIAVAENGITYEIATGRAVYLQTPPPPPPHILQAPVYNPRPMSIHHGHHNSMPYISGSMPLSVSPPGFLPTPPLFALPRQSSRIEIRAPGEPKDKNRESQRLRSAGQEQVSNPKGVETFTPNGQATGSYFPEGQPLYTPSTYYYPYAPDGSASFGYGQYSGIDSNQTYEQYNQDPYSHHSGVYPVLSLYYMDYL</sequence>
<feature type="region of interest" description="Disordered" evidence="13">
    <location>
        <begin position="149"/>
        <end position="195"/>
    </location>
</feature>
<feature type="compositionally biased region" description="Polar residues" evidence="13">
    <location>
        <begin position="504"/>
        <end position="520"/>
    </location>
</feature>